<evidence type="ECO:0000313" key="4">
    <source>
        <dbReference type="Proteomes" id="UP000635071"/>
    </source>
</evidence>
<dbReference type="EMBL" id="BMJM01000004">
    <property type="protein sequence ID" value="GGE09048.1"/>
    <property type="molecule type" value="Genomic_DNA"/>
</dbReference>
<dbReference type="Pfam" id="PF00326">
    <property type="entry name" value="Peptidase_S9"/>
    <property type="match status" value="1"/>
</dbReference>
<evidence type="ECO:0000256" key="1">
    <source>
        <dbReference type="ARBA" id="ARBA00022801"/>
    </source>
</evidence>
<dbReference type="PANTHER" id="PTHR42776:SF27">
    <property type="entry name" value="DIPEPTIDYL PEPTIDASE FAMILY MEMBER 6"/>
    <property type="match status" value="1"/>
</dbReference>
<reference evidence="3" key="1">
    <citation type="journal article" date="2014" name="Int. J. Syst. Evol. Microbiol.">
        <title>Complete genome sequence of Corynebacterium casei LMG S-19264T (=DSM 44701T), isolated from a smear-ripened cheese.</title>
        <authorList>
            <consortium name="US DOE Joint Genome Institute (JGI-PGF)"/>
            <person name="Walter F."/>
            <person name="Albersmeier A."/>
            <person name="Kalinowski J."/>
            <person name="Ruckert C."/>
        </authorList>
    </citation>
    <scope>NUCLEOTIDE SEQUENCE</scope>
    <source>
        <strain evidence="3">CGMCC 1.15519</strain>
    </source>
</reference>
<protein>
    <submittedName>
        <fullName evidence="3">Prolyl oligopeptidase</fullName>
    </submittedName>
</protein>
<dbReference type="GO" id="GO:0006508">
    <property type="term" value="P:proteolysis"/>
    <property type="evidence" value="ECO:0007669"/>
    <property type="project" value="InterPro"/>
</dbReference>
<comment type="caution">
    <text evidence="3">The sequence shown here is derived from an EMBL/GenBank/DDBJ whole genome shotgun (WGS) entry which is preliminary data.</text>
</comment>
<keyword evidence="4" id="KW-1185">Reference proteome</keyword>
<gene>
    <name evidence="3" type="ORF">GCM10011529_14320</name>
</gene>
<dbReference type="InterPro" id="IPR001375">
    <property type="entry name" value="Peptidase_S9_cat"/>
</dbReference>
<dbReference type="PANTHER" id="PTHR42776">
    <property type="entry name" value="SERINE PEPTIDASE S9 FAMILY MEMBER"/>
    <property type="match status" value="1"/>
</dbReference>
<dbReference type="SUPFAM" id="SSF82171">
    <property type="entry name" value="DPP6 N-terminal domain-like"/>
    <property type="match status" value="1"/>
</dbReference>
<dbReference type="GO" id="GO:0004252">
    <property type="term" value="F:serine-type endopeptidase activity"/>
    <property type="evidence" value="ECO:0007669"/>
    <property type="project" value="TreeGrafter"/>
</dbReference>
<dbReference type="AlphaFoldDB" id="A0A916ZQE9"/>
<organism evidence="3 4">
    <name type="scientific">Sandarakinorhabdus glacialis</name>
    <dbReference type="NCBI Taxonomy" id="1614636"/>
    <lineage>
        <taxon>Bacteria</taxon>
        <taxon>Pseudomonadati</taxon>
        <taxon>Pseudomonadota</taxon>
        <taxon>Alphaproteobacteria</taxon>
        <taxon>Sphingomonadales</taxon>
        <taxon>Sphingosinicellaceae</taxon>
        <taxon>Sandarakinorhabdus</taxon>
    </lineage>
</organism>
<name>A0A916ZQE9_9SPHN</name>
<feature type="domain" description="Peptidase S9 prolyl oligopeptidase catalytic" evidence="2">
    <location>
        <begin position="412"/>
        <end position="626"/>
    </location>
</feature>
<accession>A0A916ZQE9</accession>
<keyword evidence="1" id="KW-0378">Hydrolase</keyword>
<dbReference type="Gene3D" id="3.40.50.1820">
    <property type="entry name" value="alpha/beta hydrolase"/>
    <property type="match status" value="1"/>
</dbReference>
<evidence type="ECO:0000313" key="3">
    <source>
        <dbReference type="EMBL" id="GGE09048.1"/>
    </source>
</evidence>
<dbReference type="SUPFAM" id="SSF53474">
    <property type="entry name" value="alpha/beta-Hydrolases"/>
    <property type="match status" value="1"/>
</dbReference>
<dbReference type="InterPro" id="IPR029058">
    <property type="entry name" value="AB_hydrolase_fold"/>
</dbReference>
<evidence type="ECO:0000259" key="2">
    <source>
        <dbReference type="Pfam" id="PF00326"/>
    </source>
</evidence>
<dbReference type="RefSeq" id="WP_188762252.1">
    <property type="nucleotide sequence ID" value="NZ_BMJM01000004.1"/>
</dbReference>
<sequence>MSAYGQLPAVDEVTLSPDGQRYAAIVGDDTQAQIQVRSMADGKLISVSAVEKAKARTLVWVGNDHVLALISTTAKPPRGLGSTLIEWYQVQDLDLTTRTSKRLMDKVRGTMNIVTAPPMPVRRDGNQMVVVPGLPFVFGRGNSIVGVSGLYRVDLKTGETVLEETGKPETEAWMVDGDGKAVARSDYDAYKAEWTLFLRGIDGWQKALVESADIDKPELLAIDADGKSLLIRNYRDGKWGVHSIPIAAPPKGKEATWGPAIAGLDPDGLISDPATRRLSAATHTDMNGVKYAFQNPDDQRSWDAISKAFPGEVVTLASWSQDRMVIVVRVQGPANGDGYFVIDRRKREAKPLGSRYPGIALADIGENRVIRYHAADGLEIPAYLTLPPGRATKALPLIVFPHGGPIARDHPGFDWWSQAMASRGYAVLRPQFRGSDGLGDGLREAAWGEYGRKMQTDLSDGVRHLAGAGMIDPARVCIVGASYGGYAALAGVTLQKGVYRCASAIAGVTDLRRFLGGTSRQRISPKRSASQRFWLRLIGAPNNADPLLDRLSPAQLATRSTVPVQLIHGKDDTVVAYAQTDYMAEALRQKGAPVEVVTLEGEDHWLSMAVTRRRLLDALMAFLEKHNPADAKLAVTP</sequence>
<reference evidence="3" key="2">
    <citation type="submission" date="2020-09" db="EMBL/GenBank/DDBJ databases">
        <authorList>
            <person name="Sun Q."/>
            <person name="Zhou Y."/>
        </authorList>
    </citation>
    <scope>NUCLEOTIDE SEQUENCE</scope>
    <source>
        <strain evidence="3">CGMCC 1.15519</strain>
    </source>
</reference>
<proteinExistence type="predicted"/>
<dbReference type="Proteomes" id="UP000635071">
    <property type="component" value="Unassembled WGS sequence"/>
</dbReference>